<evidence type="ECO:0000256" key="3">
    <source>
        <dbReference type="ARBA" id="ARBA00022553"/>
    </source>
</evidence>
<feature type="domain" description="Histidine kinase" evidence="10">
    <location>
        <begin position="460"/>
        <end position="669"/>
    </location>
</feature>
<gene>
    <name evidence="11" type="ORF">SAMN02194393_03614</name>
</gene>
<dbReference type="AlphaFoldDB" id="A0A1T5LZQ0"/>
<evidence type="ECO:0000256" key="5">
    <source>
        <dbReference type="ARBA" id="ARBA00022741"/>
    </source>
</evidence>
<dbReference type="SUPFAM" id="SSF47384">
    <property type="entry name" value="Homodimeric domain of signal transducing histidine kinase"/>
    <property type="match status" value="1"/>
</dbReference>
<dbReference type="PANTHER" id="PTHR43065:SF10">
    <property type="entry name" value="PEROXIDE STRESS-ACTIVATED HISTIDINE KINASE MAK3"/>
    <property type="match status" value="1"/>
</dbReference>
<keyword evidence="5" id="KW-0547">Nucleotide-binding</keyword>
<dbReference type="EC" id="2.7.13.3" evidence="2"/>
<dbReference type="Proteomes" id="UP000190285">
    <property type="component" value="Unassembled WGS sequence"/>
</dbReference>
<evidence type="ECO:0000313" key="11">
    <source>
        <dbReference type="EMBL" id="SKC81471.1"/>
    </source>
</evidence>
<keyword evidence="7" id="KW-0067">ATP-binding</keyword>
<dbReference type="GO" id="GO:0005524">
    <property type="term" value="F:ATP binding"/>
    <property type="evidence" value="ECO:0007669"/>
    <property type="project" value="UniProtKB-KW"/>
</dbReference>
<dbReference type="OrthoDB" id="9784397at2"/>
<organism evidence="11 12">
    <name type="scientific">Maledivibacter halophilus</name>
    <dbReference type="NCBI Taxonomy" id="36842"/>
    <lineage>
        <taxon>Bacteria</taxon>
        <taxon>Bacillati</taxon>
        <taxon>Bacillota</taxon>
        <taxon>Clostridia</taxon>
        <taxon>Peptostreptococcales</taxon>
        <taxon>Caminicellaceae</taxon>
        <taxon>Maledivibacter</taxon>
    </lineage>
</organism>
<evidence type="ECO:0000256" key="8">
    <source>
        <dbReference type="ARBA" id="ARBA00023012"/>
    </source>
</evidence>
<dbReference type="InterPro" id="IPR003661">
    <property type="entry name" value="HisK_dim/P_dom"/>
</dbReference>
<dbReference type="Gene3D" id="3.30.565.10">
    <property type="entry name" value="Histidine kinase-like ATPase, C-terminal domain"/>
    <property type="match status" value="1"/>
</dbReference>
<reference evidence="11 12" key="1">
    <citation type="submission" date="2017-02" db="EMBL/GenBank/DDBJ databases">
        <authorList>
            <person name="Peterson S.W."/>
        </authorList>
    </citation>
    <scope>NUCLEOTIDE SEQUENCE [LARGE SCALE GENOMIC DNA]</scope>
    <source>
        <strain evidence="11 12">M1</strain>
    </source>
</reference>
<protein>
    <recommendedName>
        <fullName evidence="2">histidine kinase</fullName>
        <ecNumber evidence="2">2.7.13.3</ecNumber>
    </recommendedName>
</protein>
<dbReference type="SUPFAM" id="SSF55874">
    <property type="entry name" value="ATPase domain of HSP90 chaperone/DNA topoisomerase II/histidine kinase"/>
    <property type="match status" value="1"/>
</dbReference>
<proteinExistence type="predicted"/>
<evidence type="ECO:0000256" key="6">
    <source>
        <dbReference type="ARBA" id="ARBA00022777"/>
    </source>
</evidence>
<dbReference type="InterPro" id="IPR036890">
    <property type="entry name" value="HATPase_C_sf"/>
</dbReference>
<evidence type="ECO:0000256" key="1">
    <source>
        <dbReference type="ARBA" id="ARBA00000085"/>
    </source>
</evidence>
<evidence type="ECO:0000259" key="10">
    <source>
        <dbReference type="PROSITE" id="PS50109"/>
    </source>
</evidence>
<dbReference type="PROSITE" id="PS50109">
    <property type="entry name" value="HIS_KIN"/>
    <property type="match status" value="1"/>
</dbReference>
<dbReference type="CDD" id="cd13704">
    <property type="entry name" value="PBP2_HisK"/>
    <property type="match status" value="1"/>
</dbReference>
<dbReference type="InterPro" id="IPR005467">
    <property type="entry name" value="His_kinase_dom"/>
</dbReference>
<evidence type="ECO:0000256" key="9">
    <source>
        <dbReference type="SAM" id="Phobius"/>
    </source>
</evidence>
<dbReference type="InterPro" id="IPR035965">
    <property type="entry name" value="PAS-like_dom_sf"/>
</dbReference>
<dbReference type="SMART" id="SM00062">
    <property type="entry name" value="PBPb"/>
    <property type="match status" value="1"/>
</dbReference>
<dbReference type="InterPro" id="IPR004358">
    <property type="entry name" value="Sig_transdc_His_kin-like_C"/>
</dbReference>
<dbReference type="PANTHER" id="PTHR43065">
    <property type="entry name" value="SENSOR HISTIDINE KINASE"/>
    <property type="match status" value="1"/>
</dbReference>
<sequence>MKKRIIYCISIFLLFTILSINIYLNTKYNISLFQYLSRSNKITNEERNWLEDHGTIIYGTTNNNPPLRYVDKESGVVQGLVIDYITALSIELETEIKLKPLLWNEAVEKLSLGKTDILDMFASPERSKFFLFSDPIYNMRGVIIISNDEKNINSYWDLRNKRVAALKEDYCIEFLKSNVKDIKYLETDDVKDAMLLLKENKVDAVVGDEPVISYYRTALGMKNRFEIIEEPMYEKKVVLAVPKTRKKLLNILNKGIYNLNKRKIMNKIQQKWFGISTPLYKEKVTEKFISIVLIFIAIIFLIAYISYFWNKSLKKEVKKRTEELYISRKDLEITFDGLTNLLIVLNQDCNIINVNKSFCNMVRFNRKEILNNNCKGFPGILCVDCDNCIVKETFKDKRNHQKEINFENKIFEKTTYLLKDTTRDSHRVLVMLKDITKVRVSEQQLLHSNKMVAVGQLAAGVAHEIRNPLGLIRSYCYILKNKKNREDVKIDKALRVIEGSVKKASNTIDNLLNFSRISSNKWEKVNMRDLINSIVKLKNRDMEKRNIEKEIDCEDNLLCYTNTESLKHIIINLLANAIDAIPNRGVVSIKCSIENNKLLIECADNGKGIKKEDIENIFNPFFTTKPRGKGTGMGLYIIYNEVQKLGGEISVDSVLNKGTSFYVTLPLRWEDINEREL</sequence>
<dbReference type="Pfam" id="PF00497">
    <property type="entry name" value="SBP_bac_3"/>
    <property type="match status" value="1"/>
</dbReference>
<dbReference type="GO" id="GO:0000155">
    <property type="term" value="F:phosphorelay sensor kinase activity"/>
    <property type="evidence" value="ECO:0007669"/>
    <property type="project" value="InterPro"/>
</dbReference>
<dbReference type="Gene3D" id="3.40.190.10">
    <property type="entry name" value="Periplasmic binding protein-like II"/>
    <property type="match status" value="2"/>
</dbReference>
<accession>A0A1T5LZQ0</accession>
<dbReference type="RefSeq" id="WP_079493464.1">
    <property type="nucleotide sequence ID" value="NZ_FUZT01000009.1"/>
</dbReference>
<dbReference type="Gene3D" id="3.30.450.20">
    <property type="entry name" value="PAS domain"/>
    <property type="match status" value="1"/>
</dbReference>
<keyword evidence="9" id="KW-0472">Membrane</keyword>
<keyword evidence="12" id="KW-1185">Reference proteome</keyword>
<dbReference type="CDD" id="cd00082">
    <property type="entry name" value="HisKA"/>
    <property type="match status" value="1"/>
</dbReference>
<evidence type="ECO:0000313" key="12">
    <source>
        <dbReference type="Proteomes" id="UP000190285"/>
    </source>
</evidence>
<dbReference type="InterPro" id="IPR000014">
    <property type="entry name" value="PAS"/>
</dbReference>
<comment type="catalytic activity">
    <reaction evidence="1">
        <text>ATP + protein L-histidine = ADP + protein N-phospho-L-histidine.</text>
        <dbReference type="EC" id="2.7.13.3"/>
    </reaction>
</comment>
<dbReference type="InterPro" id="IPR003594">
    <property type="entry name" value="HATPase_dom"/>
</dbReference>
<keyword evidence="8" id="KW-0902">Two-component regulatory system</keyword>
<dbReference type="InterPro" id="IPR001638">
    <property type="entry name" value="Solute-binding_3/MltF_N"/>
</dbReference>
<keyword evidence="6" id="KW-0418">Kinase</keyword>
<evidence type="ECO:0000256" key="4">
    <source>
        <dbReference type="ARBA" id="ARBA00022679"/>
    </source>
</evidence>
<dbReference type="Gene3D" id="1.10.287.130">
    <property type="match status" value="1"/>
</dbReference>
<feature type="transmembrane region" description="Helical" evidence="9">
    <location>
        <begin position="5"/>
        <end position="24"/>
    </location>
</feature>
<dbReference type="SMART" id="SM00388">
    <property type="entry name" value="HisKA"/>
    <property type="match status" value="1"/>
</dbReference>
<dbReference type="SUPFAM" id="SSF53850">
    <property type="entry name" value="Periplasmic binding protein-like II"/>
    <property type="match status" value="1"/>
</dbReference>
<keyword evidence="9" id="KW-0812">Transmembrane</keyword>
<dbReference type="STRING" id="36842.SAMN02194393_03614"/>
<name>A0A1T5LZQ0_9FIRM</name>
<dbReference type="SMART" id="SM00387">
    <property type="entry name" value="HATPase_c"/>
    <property type="match status" value="1"/>
</dbReference>
<dbReference type="PRINTS" id="PR00344">
    <property type="entry name" value="BCTRLSENSOR"/>
</dbReference>
<evidence type="ECO:0000256" key="2">
    <source>
        <dbReference type="ARBA" id="ARBA00012438"/>
    </source>
</evidence>
<dbReference type="Pfam" id="PF02518">
    <property type="entry name" value="HATPase_c"/>
    <property type="match status" value="1"/>
</dbReference>
<keyword evidence="9" id="KW-1133">Transmembrane helix</keyword>
<dbReference type="Pfam" id="PF13426">
    <property type="entry name" value="PAS_9"/>
    <property type="match status" value="1"/>
</dbReference>
<dbReference type="InterPro" id="IPR036097">
    <property type="entry name" value="HisK_dim/P_sf"/>
</dbReference>
<evidence type="ECO:0000256" key="7">
    <source>
        <dbReference type="ARBA" id="ARBA00022840"/>
    </source>
</evidence>
<keyword evidence="3" id="KW-0597">Phosphoprotein</keyword>
<dbReference type="EMBL" id="FUZT01000009">
    <property type="protein sequence ID" value="SKC81471.1"/>
    <property type="molecule type" value="Genomic_DNA"/>
</dbReference>
<keyword evidence="4" id="KW-0808">Transferase</keyword>
<dbReference type="SUPFAM" id="SSF55785">
    <property type="entry name" value="PYP-like sensor domain (PAS domain)"/>
    <property type="match status" value="1"/>
</dbReference>
<feature type="transmembrane region" description="Helical" evidence="9">
    <location>
        <begin position="288"/>
        <end position="310"/>
    </location>
</feature>
<dbReference type="Pfam" id="PF00512">
    <property type="entry name" value="HisKA"/>
    <property type="match status" value="1"/>
</dbReference>